<sequence length="114" mass="12969">MPAFIANADYEEKDSNPMHLQPGDEVNVGPADRAWPGWVWAEDHDGRHGYIPEEILEPLGEGRFAMMEGFDPTVLKIQRGDRLESLRQIHGWHWCRSADGKEGWVAGYLLKPES</sequence>
<dbReference type="KEGG" id="lamb:KBB96_17195"/>
<evidence type="ECO:0000313" key="5">
    <source>
        <dbReference type="Proteomes" id="UP000676169"/>
    </source>
</evidence>
<keyword evidence="5" id="KW-1185">Reference proteome</keyword>
<feature type="domain" description="SH3" evidence="3">
    <location>
        <begin position="1"/>
        <end position="61"/>
    </location>
</feature>
<dbReference type="EMBL" id="CP073100">
    <property type="protein sequence ID" value="QUE50586.1"/>
    <property type="molecule type" value="Genomic_DNA"/>
</dbReference>
<evidence type="ECO:0000259" key="3">
    <source>
        <dbReference type="PROSITE" id="PS50002"/>
    </source>
</evidence>
<proteinExistence type="predicted"/>
<dbReference type="PROSITE" id="PS50002">
    <property type="entry name" value="SH3"/>
    <property type="match status" value="1"/>
</dbReference>
<dbReference type="SMART" id="SM00326">
    <property type="entry name" value="SH3"/>
    <property type="match status" value="2"/>
</dbReference>
<keyword evidence="1" id="KW-0728">SH3 domain</keyword>
<protein>
    <submittedName>
        <fullName evidence="4">SH3 domain-containing protein</fullName>
    </submittedName>
</protein>
<evidence type="ECO:0000256" key="1">
    <source>
        <dbReference type="ARBA" id="ARBA00022443"/>
    </source>
</evidence>
<dbReference type="SUPFAM" id="SSF50044">
    <property type="entry name" value="SH3-domain"/>
    <property type="match status" value="2"/>
</dbReference>
<dbReference type="InterPro" id="IPR001452">
    <property type="entry name" value="SH3_domain"/>
</dbReference>
<name>A0A975G893_9BACT</name>
<organism evidence="4 5">
    <name type="scientific">Luteolibacter ambystomatis</name>
    <dbReference type="NCBI Taxonomy" id="2824561"/>
    <lineage>
        <taxon>Bacteria</taxon>
        <taxon>Pseudomonadati</taxon>
        <taxon>Verrucomicrobiota</taxon>
        <taxon>Verrucomicrobiia</taxon>
        <taxon>Verrucomicrobiales</taxon>
        <taxon>Verrucomicrobiaceae</taxon>
        <taxon>Luteolibacter</taxon>
    </lineage>
</organism>
<dbReference type="InterPro" id="IPR036028">
    <property type="entry name" value="SH3-like_dom_sf"/>
</dbReference>
<evidence type="ECO:0000256" key="2">
    <source>
        <dbReference type="SAM" id="MobiDB-lite"/>
    </source>
</evidence>
<dbReference type="AlphaFoldDB" id="A0A975G893"/>
<dbReference type="Pfam" id="PF07653">
    <property type="entry name" value="SH3_2"/>
    <property type="match status" value="1"/>
</dbReference>
<feature type="region of interest" description="Disordered" evidence="2">
    <location>
        <begin position="6"/>
        <end position="27"/>
    </location>
</feature>
<evidence type="ECO:0000313" key="4">
    <source>
        <dbReference type="EMBL" id="QUE50586.1"/>
    </source>
</evidence>
<accession>A0A975G893</accession>
<gene>
    <name evidence="4" type="ORF">KBB96_17195</name>
</gene>
<dbReference type="Gene3D" id="2.30.30.40">
    <property type="entry name" value="SH3 Domains"/>
    <property type="match status" value="1"/>
</dbReference>
<dbReference type="Proteomes" id="UP000676169">
    <property type="component" value="Chromosome"/>
</dbReference>
<dbReference type="CDD" id="cd00174">
    <property type="entry name" value="SH3"/>
    <property type="match status" value="1"/>
</dbReference>
<reference evidence="4" key="1">
    <citation type="submission" date="2021-04" db="EMBL/GenBank/DDBJ databases">
        <title>Luteolibacter sp. 32A isolated from the skin of an Anderson's salamander (Ambystoma andersonii).</title>
        <authorList>
            <person name="Spergser J."/>
            <person name="Busse H.-J."/>
        </authorList>
    </citation>
    <scope>NUCLEOTIDE SEQUENCE</scope>
    <source>
        <strain evidence="4">32A</strain>
    </source>
</reference>
<dbReference type="RefSeq" id="WP_211630726.1">
    <property type="nucleotide sequence ID" value="NZ_CP073100.1"/>
</dbReference>